<evidence type="ECO:0000259" key="3">
    <source>
        <dbReference type="Pfam" id="PF00501"/>
    </source>
</evidence>
<dbReference type="EMBL" id="AZHX01000741">
    <property type="protein sequence ID" value="ETX06287.1"/>
    <property type="molecule type" value="Genomic_DNA"/>
</dbReference>
<accession>W4M9K0</accession>
<protein>
    <recommendedName>
        <fullName evidence="7">AMP-dependent synthetase/ligase domain-containing protein</fullName>
    </recommendedName>
</protein>
<evidence type="ECO:0000313" key="6">
    <source>
        <dbReference type="Proteomes" id="UP000019140"/>
    </source>
</evidence>
<dbReference type="Gene3D" id="3.40.50.12780">
    <property type="entry name" value="N-terminal domain of ligase-like"/>
    <property type="match status" value="1"/>
</dbReference>
<dbReference type="PANTHER" id="PTHR43201">
    <property type="entry name" value="ACYL-COA SYNTHETASE"/>
    <property type="match status" value="1"/>
</dbReference>
<comment type="caution">
    <text evidence="5">The sequence shown here is derived from an EMBL/GenBank/DDBJ whole genome shotgun (WGS) entry which is preliminary data.</text>
</comment>
<evidence type="ECO:0000256" key="2">
    <source>
        <dbReference type="ARBA" id="ARBA00022598"/>
    </source>
</evidence>
<feature type="domain" description="AMP-dependent synthetase/ligase" evidence="3">
    <location>
        <begin position="14"/>
        <end position="398"/>
    </location>
</feature>
<dbReference type="AlphaFoldDB" id="W4M9K0"/>
<dbReference type="PANTHER" id="PTHR43201:SF5">
    <property type="entry name" value="MEDIUM-CHAIN ACYL-COA LIGASE ACSF2, MITOCHONDRIAL"/>
    <property type="match status" value="1"/>
</dbReference>
<dbReference type="InterPro" id="IPR042099">
    <property type="entry name" value="ANL_N_sf"/>
</dbReference>
<feature type="domain" description="AMP-binding enzyme C-terminal" evidence="4">
    <location>
        <begin position="449"/>
        <end position="512"/>
    </location>
</feature>
<dbReference type="InterPro" id="IPR025110">
    <property type="entry name" value="AMP-bd_C"/>
</dbReference>
<dbReference type="HOGENOM" id="CLU_000022_59_7_7"/>
<dbReference type="GO" id="GO:0006631">
    <property type="term" value="P:fatty acid metabolic process"/>
    <property type="evidence" value="ECO:0007669"/>
    <property type="project" value="TreeGrafter"/>
</dbReference>
<name>W4M9K0_9BACT</name>
<sequence length="515" mass="56954">MEWYRKRTLGSLLDDAARRYGDREALVFNEQRWTFSEWKAETDRVAKGLIALGVAPGDRVALWMANRPEWLFLMYAIAKAGAAIVPLNTRYRTDDAAYTIAQSRSATLIALDRSGPVDYLSMLADAMPDLDRGTEGALRLASFPDLKRVIFLGDKTLPNTTSWDALLIAGERVSDAQLQARADAVDPDGLMVIAYTSGTTGHPKGVMHCHIPIRSTHERAQLYGMSFEDIHLNYLPLFHLYGFSEIAMMAPLTGAKQVLMDVFDAELALDLAEREGATILHGFEAHWLDLLVAQEKRPRRLKMRLGTLPSGVESTVPIAERVQDVFGPTMSGFGMSEVWAFVTASNPAHTREQRVNASGYPMNDYEFRIVDPETGVEQPVGTPGEIWIRGYAITSGYWDKPEATAEALDADGWLHSGDMGMMRPDGHLVFMGRYKDMLKVGGENVSPAEVEAYLRDMPEVLDAAVVAYPDARLAEVPVAFVIPSGTAEATEDDLIARCKGRIASFKIPRHVIYPG</sequence>
<keyword evidence="6" id="KW-1185">Reference proteome</keyword>
<dbReference type="Proteomes" id="UP000019140">
    <property type="component" value="Unassembled WGS sequence"/>
</dbReference>
<evidence type="ECO:0008006" key="7">
    <source>
        <dbReference type="Google" id="ProtNLM"/>
    </source>
</evidence>
<comment type="similarity">
    <text evidence="1">Belongs to the ATP-dependent AMP-binding enzyme family.</text>
</comment>
<organism evidence="5 6">
    <name type="scientific">Candidatus Entotheonella gemina</name>
    <dbReference type="NCBI Taxonomy" id="1429439"/>
    <lineage>
        <taxon>Bacteria</taxon>
        <taxon>Pseudomonadati</taxon>
        <taxon>Nitrospinota/Tectimicrobiota group</taxon>
        <taxon>Candidatus Tectimicrobiota</taxon>
        <taxon>Candidatus Entotheonellia</taxon>
        <taxon>Candidatus Entotheonellales</taxon>
        <taxon>Candidatus Entotheonellaceae</taxon>
        <taxon>Candidatus Entotheonella</taxon>
    </lineage>
</organism>
<dbReference type="InterPro" id="IPR000873">
    <property type="entry name" value="AMP-dep_synth/lig_dom"/>
</dbReference>
<feature type="non-terminal residue" evidence="5">
    <location>
        <position position="515"/>
    </location>
</feature>
<proteinExistence type="inferred from homology"/>
<evidence type="ECO:0000259" key="4">
    <source>
        <dbReference type="Pfam" id="PF13193"/>
    </source>
</evidence>
<keyword evidence="2" id="KW-0436">Ligase</keyword>
<evidence type="ECO:0000313" key="5">
    <source>
        <dbReference type="EMBL" id="ETX06287.1"/>
    </source>
</evidence>
<evidence type="ECO:0000256" key="1">
    <source>
        <dbReference type="ARBA" id="ARBA00006432"/>
    </source>
</evidence>
<gene>
    <name evidence="5" type="ORF">ETSY2_18035</name>
</gene>
<dbReference type="InterPro" id="IPR020845">
    <property type="entry name" value="AMP-binding_CS"/>
</dbReference>
<dbReference type="PROSITE" id="PS00455">
    <property type="entry name" value="AMP_BINDING"/>
    <property type="match status" value="1"/>
</dbReference>
<dbReference type="InterPro" id="IPR045851">
    <property type="entry name" value="AMP-bd_C_sf"/>
</dbReference>
<dbReference type="GO" id="GO:0031956">
    <property type="term" value="F:medium-chain fatty acid-CoA ligase activity"/>
    <property type="evidence" value="ECO:0007669"/>
    <property type="project" value="TreeGrafter"/>
</dbReference>
<reference evidence="5 6" key="1">
    <citation type="journal article" date="2014" name="Nature">
        <title>An environmental bacterial taxon with a large and distinct metabolic repertoire.</title>
        <authorList>
            <person name="Wilson M.C."/>
            <person name="Mori T."/>
            <person name="Ruckert C."/>
            <person name="Uria A.R."/>
            <person name="Helf M.J."/>
            <person name="Takada K."/>
            <person name="Gernert C."/>
            <person name="Steffens U.A."/>
            <person name="Heycke N."/>
            <person name="Schmitt S."/>
            <person name="Rinke C."/>
            <person name="Helfrich E.J."/>
            <person name="Brachmann A.O."/>
            <person name="Gurgui C."/>
            <person name="Wakimoto T."/>
            <person name="Kracht M."/>
            <person name="Crusemann M."/>
            <person name="Hentschel U."/>
            <person name="Abe I."/>
            <person name="Matsunaga S."/>
            <person name="Kalinowski J."/>
            <person name="Takeyama H."/>
            <person name="Piel J."/>
        </authorList>
    </citation>
    <scope>NUCLEOTIDE SEQUENCE [LARGE SCALE GENOMIC DNA]</scope>
    <source>
        <strain evidence="6">TSY2</strain>
    </source>
</reference>
<dbReference type="Pfam" id="PF13193">
    <property type="entry name" value="AMP-binding_C"/>
    <property type="match status" value="1"/>
</dbReference>
<dbReference type="SUPFAM" id="SSF56801">
    <property type="entry name" value="Acetyl-CoA synthetase-like"/>
    <property type="match status" value="1"/>
</dbReference>
<dbReference type="Pfam" id="PF00501">
    <property type="entry name" value="AMP-binding"/>
    <property type="match status" value="1"/>
</dbReference>
<dbReference type="Gene3D" id="3.30.300.30">
    <property type="match status" value="1"/>
</dbReference>